<dbReference type="AlphaFoldDB" id="A0A5B7X4H9"/>
<evidence type="ECO:0000259" key="2">
    <source>
        <dbReference type="Pfam" id="PF06724"/>
    </source>
</evidence>
<evidence type="ECO:0000256" key="1">
    <source>
        <dbReference type="SAM" id="Phobius"/>
    </source>
</evidence>
<feature type="domain" description="DUF1206" evidence="2">
    <location>
        <begin position="17"/>
        <end position="72"/>
    </location>
</feature>
<accession>A0A5B7X4H9</accession>
<dbReference type="Pfam" id="PF06724">
    <property type="entry name" value="DUF1206"/>
    <property type="match status" value="1"/>
</dbReference>
<sequence length="82" mass="9007">MDFNNTETGKIAKIRSFGFFMKGIVYMILGSLTFMAAFGWGGDVSSRRNVIKFLLDLPLGKALIGIASLGFLHMPSGDFIKQ</sequence>
<feature type="transmembrane region" description="Helical" evidence="1">
    <location>
        <begin position="20"/>
        <end position="41"/>
    </location>
</feature>
<evidence type="ECO:0000313" key="4">
    <source>
        <dbReference type="Proteomes" id="UP000309016"/>
    </source>
</evidence>
<keyword evidence="1" id="KW-0812">Transmembrane</keyword>
<dbReference type="InterPro" id="IPR009597">
    <property type="entry name" value="DUF1206"/>
</dbReference>
<proteinExistence type="predicted"/>
<keyword evidence="1" id="KW-1133">Transmembrane helix</keyword>
<dbReference type="KEGG" id="afla:FHG64_08980"/>
<dbReference type="Proteomes" id="UP000309016">
    <property type="component" value="Chromosome"/>
</dbReference>
<dbReference type="EMBL" id="CP040812">
    <property type="protein sequence ID" value="QCY69513.1"/>
    <property type="molecule type" value="Genomic_DNA"/>
</dbReference>
<keyword evidence="1" id="KW-0472">Membrane</keyword>
<keyword evidence="4" id="KW-1185">Reference proteome</keyword>
<evidence type="ECO:0000313" key="3">
    <source>
        <dbReference type="EMBL" id="QCY69513.1"/>
    </source>
</evidence>
<reference evidence="3 4" key="1">
    <citation type="submission" date="2019-06" db="EMBL/GenBank/DDBJ databases">
        <title>Complete genome sequence of Antarcticibacterium flavum KCTC 52984T from an Antarctic marine sediment.</title>
        <authorList>
            <person name="Lee Y.M."/>
            <person name="Shin S.C."/>
        </authorList>
    </citation>
    <scope>NUCLEOTIDE SEQUENCE [LARGE SCALE GENOMIC DNA]</scope>
    <source>
        <strain evidence="3 4">KCTC 52984</strain>
    </source>
</reference>
<protein>
    <submittedName>
        <fullName evidence="3">DUF1206 domain-containing protein</fullName>
    </submittedName>
</protein>
<feature type="transmembrane region" description="Helical" evidence="1">
    <location>
        <begin position="53"/>
        <end position="74"/>
    </location>
</feature>
<organism evidence="3 4">
    <name type="scientific">Antarcticibacterium flavum</name>
    <dbReference type="NCBI Taxonomy" id="2058175"/>
    <lineage>
        <taxon>Bacteria</taxon>
        <taxon>Pseudomonadati</taxon>
        <taxon>Bacteroidota</taxon>
        <taxon>Flavobacteriia</taxon>
        <taxon>Flavobacteriales</taxon>
        <taxon>Flavobacteriaceae</taxon>
        <taxon>Antarcticibacterium</taxon>
    </lineage>
</organism>
<dbReference type="RefSeq" id="WP_139066080.1">
    <property type="nucleotide sequence ID" value="NZ_CP040812.1"/>
</dbReference>
<name>A0A5B7X4H9_9FLAO</name>
<dbReference type="OrthoDB" id="1490880at2"/>
<gene>
    <name evidence="3" type="ORF">FHG64_08980</name>
</gene>